<feature type="region of interest" description="Disordered" evidence="9">
    <location>
        <begin position="2296"/>
        <end position="2329"/>
    </location>
</feature>
<dbReference type="SUPFAM" id="SSF52540">
    <property type="entry name" value="P-loop containing nucleoside triphosphate hydrolases"/>
    <property type="match status" value="1"/>
</dbReference>
<keyword evidence="3 7" id="KW-0067">ATP-binding</keyword>
<dbReference type="Proteomes" id="UP000596660">
    <property type="component" value="Unplaced"/>
</dbReference>
<name>A0A803LNW0_CHEQI</name>
<keyword evidence="4 8" id="KW-0175">Coiled coil</keyword>
<dbReference type="GO" id="GO:0003777">
    <property type="term" value="F:microtubule motor activity"/>
    <property type="evidence" value="ECO:0007669"/>
    <property type="project" value="InterPro"/>
</dbReference>
<feature type="coiled-coil region" evidence="8">
    <location>
        <begin position="2432"/>
        <end position="2501"/>
    </location>
</feature>
<feature type="coiled-coil region" evidence="8">
    <location>
        <begin position="1193"/>
        <end position="1245"/>
    </location>
</feature>
<dbReference type="InterPro" id="IPR019821">
    <property type="entry name" value="Kinesin_motor_CS"/>
</dbReference>
<evidence type="ECO:0000256" key="7">
    <source>
        <dbReference type="PROSITE-ProRule" id="PRU00283"/>
    </source>
</evidence>
<dbReference type="SMART" id="SM00129">
    <property type="entry name" value="KISc"/>
    <property type="match status" value="1"/>
</dbReference>
<feature type="compositionally biased region" description="Low complexity" evidence="9">
    <location>
        <begin position="129"/>
        <end position="148"/>
    </location>
</feature>
<dbReference type="InterPro" id="IPR044986">
    <property type="entry name" value="KIF15/KIN-12"/>
</dbReference>
<gene>
    <name evidence="11" type="primary">LOC110704983</name>
</gene>
<feature type="coiled-coil region" evidence="8">
    <location>
        <begin position="814"/>
        <end position="848"/>
    </location>
</feature>
<evidence type="ECO:0000256" key="4">
    <source>
        <dbReference type="ARBA" id="ARBA00023054"/>
    </source>
</evidence>
<feature type="coiled-coil region" evidence="8">
    <location>
        <begin position="1046"/>
        <end position="1137"/>
    </location>
</feature>
<evidence type="ECO:0000256" key="1">
    <source>
        <dbReference type="ARBA" id="ARBA00022701"/>
    </source>
</evidence>
<dbReference type="Gene3D" id="3.40.850.10">
    <property type="entry name" value="Kinesin motor domain"/>
    <property type="match status" value="1"/>
</dbReference>
<dbReference type="GO" id="GO:0008017">
    <property type="term" value="F:microtubule binding"/>
    <property type="evidence" value="ECO:0007669"/>
    <property type="project" value="InterPro"/>
</dbReference>
<feature type="coiled-coil region" evidence="8">
    <location>
        <begin position="2532"/>
        <end position="2648"/>
    </location>
</feature>
<feature type="compositionally biased region" description="Basic and acidic residues" evidence="9">
    <location>
        <begin position="1"/>
        <end position="16"/>
    </location>
</feature>
<evidence type="ECO:0000313" key="12">
    <source>
        <dbReference type="Proteomes" id="UP000596660"/>
    </source>
</evidence>
<feature type="region of interest" description="Disordered" evidence="9">
    <location>
        <begin position="604"/>
        <end position="626"/>
    </location>
</feature>
<protein>
    <recommendedName>
        <fullName evidence="10">Kinesin motor domain-containing protein</fullName>
    </recommendedName>
</protein>
<feature type="region of interest" description="Disordered" evidence="9">
    <location>
        <begin position="1"/>
        <end position="34"/>
    </location>
</feature>
<feature type="coiled-coil region" evidence="8">
    <location>
        <begin position="1703"/>
        <end position="1877"/>
    </location>
</feature>
<dbReference type="InterPro" id="IPR001752">
    <property type="entry name" value="Kinesin_motor_dom"/>
</dbReference>
<evidence type="ECO:0000256" key="2">
    <source>
        <dbReference type="ARBA" id="ARBA00022741"/>
    </source>
</evidence>
<dbReference type="EnsemblPlants" id="AUR62016639-RA">
    <property type="protein sequence ID" value="AUR62016639-RA:cds"/>
    <property type="gene ID" value="AUR62016639"/>
</dbReference>
<organism evidence="11 12">
    <name type="scientific">Chenopodium quinoa</name>
    <name type="common">Quinoa</name>
    <dbReference type="NCBI Taxonomy" id="63459"/>
    <lineage>
        <taxon>Eukaryota</taxon>
        <taxon>Viridiplantae</taxon>
        <taxon>Streptophyta</taxon>
        <taxon>Embryophyta</taxon>
        <taxon>Tracheophyta</taxon>
        <taxon>Spermatophyta</taxon>
        <taxon>Magnoliopsida</taxon>
        <taxon>eudicotyledons</taxon>
        <taxon>Gunneridae</taxon>
        <taxon>Pentapetalae</taxon>
        <taxon>Caryophyllales</taxon>
        <taxon>Chenopodiaceae</taxon>
        <taxon>Chenopodioideae</taxon>
        <taxon>Atripliceae</taxon>
        <taxon>Chenopodium</taxon>
    </lineage>
</organism>
<dbReference type="InterPro" id="IPR027417">
    <property type="entry name" value="P-loop_NTPase"/>
</dbReference>
<evidence type="ECO:0000256" key="6">
    <source>
        <dbReference type="ARBA" id="ARBA00034488"/>
    </source>
</evidence>
<evidence type="ECO:0000259" key="10">
    <source>
        <dbReference type="PROSITE" id="PS50067"/>
    </source>
</evidence>
<evidence type="ECO:0000256" key="9">
    <source>
        <dbReference type="SAM" id="MobiDB-lite"/>
    </source>
</evidence>
<keyword evidence="12" id="KW-1185">Reference proteome</keyword>
<sequence>MRDFKLSRRNPEKNEEIENVPINPNDPSVNLSNLDASRAPLVNLDQEVSVVKSKFERTPVKSKVKTSEPLRTPERQGFGTLGMKRFGFSGVVDDGKSEMSSYLGLGQSGRNGGSLNLTPRVNANGRNYSGCSESTSTTTQTTPTKSVSKPPNPGYAAPMSSQRYPGNSSVRVVNYPALSRRFSVSGAQQCVVDSADVPHFDLKEDPSFWMDHNVQVILRVRPLNSVEKNTQGYNRCVRQESAQSITWIGQPETRFTFDHVACETVDQEMLFRMAGLPMVENCLSGYNSCMFAYGQTGSGKTYTMLGEMDGVEFTPSAHRGMTPRIFEFLFARIRAEEESRSDEKLKYSCRCSFLEIYNEQITDLLDPSSTNLLLREDVNNGVYVENLSEFEVHTVGDILRLLIQGSSNRKVAATNMNRESSRSHSVFTCVIESKWERDSTTNLRFARLNLVDLAGSERQKSSGAEGERLKEAANINKSLSTLGHVIMLLVDIAHGKPRHVPYRDSRLTFLLQDSLGGNSKTMIIANISPSICCVSETLNTLKFAQRAKLIQNNAVVNEDSSGDVAMLHHQIWLLKEELSALKRQHLSRALTFDPCMVRVQENTDIGSRKEDEQPGESPGCESKGNLQLSSKQLKSMELMLAGALRREQMSESSIKKLEAEIEQLNRLVRQREEDARCSKMMLKFREDKIQRMESLVGDLKPVDAYLLEENAALSEEIQLLRAKVDRNPEVTRFAVENIRLLEQLRRFQDFYEEGERDMLLQEISELRAQLIRSLDNINQQHNHGDLVQVVQEVPNNSKEAESVHSELTCTKKELEECQSKLKSCLETNAKLSREIKDLQAYFKNKEAEIHDEILIPGTMKKMQVPCLGVQAIDAVDEKSSNKDRDQARYAEELVNLELELDILKIILKEERNLRGKVEETVSSLTRDVELAEEGAILIRKQWEDAKGDLTEAKSVIEALESQQLLSISEIEDLKIRNSHYLELLNQKELQVAGLSERRLDQESTFSCLKQSESEDSPLQLQLKRMQASLDKAKRLNTWYQSDHASQRSNEEEMDEVRRQAEAETAEVIVCLQEELSVLQHRVQESDLKEKEAESKLHTFETNLKELQESSDMMSRENEALRQSLAEKNIEMESLVKDWETLSCEIEKSLIEGHDALTSASDELASVSLSNKRGWISEQFGKMIRQVSDKESIIEQLNRCLKDANSRASDMECMLMSLRGAAMAMTESHQQECYEKEIEIQQLRAELLAHLSAKEEEIYMSEKKGCESKEVVEAGVLSLQAAFTDFENKCESKILALDHKLHKVEGCAQEAKSSWHQRKELLELQLVDAKSITAQNTVETSCLLAKFEEAQDTMEEADIMINELLLANETVKIQVEDLRNMNNMLTTERDSLISEVKRLKSANELNDQTCRDLEKQLETDVSQNLSLIEDLQGIISQMQNTSEEAFMSLTHDFNCIKSQLHDTVLVMHSSLEDIWSQIFMKDCALSVLHLCHMGVLLEAVTSLNAENGLLHHRICESDAVVYDLREHDLKSKEELEICQMLKKKLLADFKSSFDRIVRKEGETRELNLKLDHFQEKLSILQHQEELMLERSNFMSSELSSLMMELGQSNSQMMASLAEQEELYTVERHSKDVEQLILTSKLQDLAVNCASMQKEQTNFQSAFDFLMSEVVILQITADLREELMSEREKDAIRMQKRADEAVYGEAQVLSQIQTLNAENKSLRKQLTLRENDFKNMQNGMFLLQSSSQDLQNNLLMLERENESMQNQLLDLKSENCILGKDIQEKDTNKKSSTGFIDTLKMENSRLLERISNLESKIAFLENDLDLKKAELIDFQCVQSSTVEALCNKSQDLESYTTKVNALQEENLILRNKVRSLEQRNTEELSCSSSKVAKCASSFETAELQSCRMLKQLEEKIMMILNQMSEDGCQNLDLVSRFLKELEFIDSMANNLVSENLSMQEELLRKDEVLNGLLFDLRLLQESAANSKDQKDEIEELAAALESTESELATRSHELDGAVTYGQMLEAKVKRQGDTVSALEMDLDKANQSVNLLSDENLLLRSQVEDMQAARSSLERELSEKKSIIDSLENELLEMGNTLGHVDDLVESLKSNLNEVNNEKDQLQEERQNLEGKVETANALAEENEAIAAEAQQIAESRRIYAEEKEEEVQLLENSVQELDSTISVLENKLDVLKGEAERQRLQREELELELQSLKTQMLNVENADADIKRHFDDKSRNLQEALMRIQVLEKELNNKDTEIAKCKAHITELALHAEAQASEYKHKFKELEAMVEQLKSEEVSNHKLEKNTSKGRGSASPFKAKGSGSPFKPKGSGSPFKCIGLGYQLRSEKDEDFSAERQRIEELEALALSRQKEIFTLNARLATAESMTHDVIRDLLGVKMDMSNYVTLLDKQAVKKIAEKAQLDNIQPQDQEVVNKLKKQLNEFIEERQRWLEEIDSKRAELVAAQNALEKHLQQEQFLASENEDLKVKIHNNSERVTELEGEVKKLSGQQNIQQRIHHHTKIKEENYELKSQNEDLCRRLRRAESYLTRIKEELAHYRSCNGRSPYISFDEEHRLKRKIKEIEQEKLHLAQTLFELYTSILKAAGARKPASEVNHSAAEEALQELATRVISLEREVDDLKLKNRVTNERIRLSELRQDPSPFRSRSGDNRQTPRRGSQSPFFSALDR</sequence>
<feature type="compositionally biased region" description="Low complexity" evidence="9">
    <location>
        <begin position="2319"/>
        <end position="2329"/>
    </location>
</feature>
<feature type="region of interest" description="Disordered" evidence="9">
    <location>
        <begin position="2651"/>
        <end position="2686"/>
    </location>
</feature>
<evidence type="ECO:0000256" key="3">
    <source>
        <dbReference type="ARBA" id="ARBA00022840"/>
    </source>
</evidence>
<dbReference type="PROSITE" id="PS50067">
    <property type="entry name" value="KINESIN_MOTOR_2"/>
    <property type="match status" value="1"/>
</dbReference>
<dbReference type="GO" id="GO:0005524">
    <property type="term" value="F:ATP binding"/>
    <property type="evidence" value="ECO:0007669"/>
    <property type="project" value="UniProtKB-UniRule"/>
</dbReference>
<dbReference type="PROSITE" id="PS00411">
    <property type="entry name" value="KINESIN_MOTOR_1"/>
    <property type="match status" value="1"/>
</dbReference>
<dbReference type="FunFam" id="3.40.850.10:FF:000033">
    <property type="entry name" value="Kinesin-like protein KIN-12E"/>
    <property type="match status" value="1"/>
</dbReference>
<dbReference type="PANTHER" id="PTHR37739:SF8">
    <property type="entry name" value="KINESIN-LIKE PROTEIN KIN-12D"/>
    <property type="match status" value="1"/>
</dbReference>
<feature type="binding site" evidence="7">
    <location>
        <begin position="294"/>
        <end position="301"/>
    </location>
    <ligand>
        <name>ATP</name>
        <dbReference type="ChEBI" id="CHEBI:30616"/>
    </ligand>
</feature>
<reference evidence="11" key="1">
    <citation type="journal article" date="2017" name="Nature">
        <title>The genome of Chenopodium quinoa.</title>
        <authorList>
            <person name="Jarvis D.E."/>
            <person name="Ho Y.S."/>
            <person name="Lightfoot D.J."/>
            <person name="Schmoeckel S.M."/>
            <person name="Li B."/>
            <person name="Borm T.J.A."/>
            <person name="Ohyanagi H."/>
            <person name="Mineta K."/>
            <person name="Michell C.T."/>
            <person name="Saber N."/>
            <person name="Kharbatia N.M."/>
            <person name="Rupper R.R."/>
            <person name="Sharp A.R."/>
            <person name="Dally N."/>
            <person name="Boughton B.A."/>
            <person name="Woo Y.H."/>
            <person name="Gao G."/>
            <person name="Schijlen E.G.W.M."/>
            <person name="Guo X."/>
            <person name="Momin A.A."/>
            <person name="Negrao S."/>
            <person name="Al-Babili S."/>
            <person name="Gehring C."/>
            <person name="Roessner U."/>
            <person name="Jung C."/>
            <person name="Murphy K."/>
            <person name="Arold S.T."/>
            <person name="Gojobori T."/>
            <person name="van der Linden C.G."/>
            <person name="van Loo E.N."/>
            <person name="Jellen E.N."/>
            <person name="Maughan P.J."/>
            <person name="Tester M."/>
        </authorList>
    </citation>
    <scope>NUCLEOTIDE SEQUENCE [LARGE SCALE GENOMIC DNA]</scope>
    <source>
        <strain evidence="11">cv. PI 614886</strain>
    </source>
</reference>
<feature type="region of interest" description="Disordered" evidence="9">
    <location>
        <begin position="124"/>
        <end position="165"/>
    </location>
</feature>
<comment type="similarity">
    <text evidence="6">Belongs to the TRAFAC class myosin-kinesin ATPase superfamily. Kinesin family. KIN-12 subfamily.</text>
</comment>
<reference evidence="11" key="2">
    <citation type="submission" date="2021-03" db="UniProtKB">
        <authorList>
            <consortium name="EnsemblPlants"/>
        </authorList>
    </citation>
    <scope>IDENTIFICATION</scope>
</reference>
<feature type="coiled-coil region" evidence="8">
    <location>
        <begin position="1346"/>
        <end position="1394"/>
    </location>
</feature>
<feature type="compositionally biased region" description="Basic and acidic residues" evidence="9">
    <location>
        <begin position="2296"/>
        <end position="2306"/>
    </location>
</feature>
<feature type="coiled-coil region" evidence="8">
    <location>
        <begin position="647"/>
        <end position="674"/>
    </location>
</feature>
<dbReference type="Pfam" id="PF00225">
    <property type="entry name" value="Kinesin"/>
    <property type="match status" value="1"/>
</dbReference>
<feature type="domain" description="Kinesin motor" evidence="10">
    <location>
        <begin position="213"/>
        <end position="550"/>
    </location>
</feature>
<dbReference type="OMA" id="ENECFSA"/>
<dbReference type="PANTHER" id="PTHR37739">
    <property type="entry name" value="KINESIN-LIKE PROTEIN KIN-12D"/>
    <property type="match status" value="1"/>
</dbReference>
<feature type="coiled-coil region" evidence="8">
    <location>
        <begin position="1974"/>
        <end position="2004"/>
    </location>
</feature>
<dbReference type="GO" id="GO:0007018">
    <property type="term" value="P:microtubule-based movement"/>
    <property type="evidence" value="ECO:0007669"/>
    <property type="project" value="InterPro"/>
</dbReference>
<keyword evidence="5 7" id="KW-0505">Motor protein</keyword>
<keyword evidence="2 7" id="KW-0547">Nucleotide-binding</keyword>
<keyword evidence="1" id="KW-0493">Microtubule</keyword>
<dbReference type="PRINTS" id="PR00380">
    <property type="entry name" value="KINESINHEAVY"/>
</dbReference>
<dbReference type="GO" id="GO:0005874">
    <property type="term" value="C:microtubule"/>
    <property type="evidence" value="ECO:0007669"/>
    <property type="project" value="UniProtKB-KW"/>
</dbReference>
<evidence type="ECO:0000256" key="8">
    <source>
        <dbReference type="SAM" id="Coils"/>
    </source>
</evidence>
<evidence type="ECO:0000313" key="11">
    <source>
        <dbReference type="EnsemblPlants" id="AUR62016639-RA:cds"/>
    </source>
</evidence>
<dbReference type="InterPro" id="IPR036961">
    <property type="entry name" value="Kinesin_motor_dom_sf"/>
</dbReference>
<proteinExistence type="inferred from homology"/>
<accession>A0A803LNW0</accession>
<evidence type="ECO:0000256" key="5">
    <source>
        <dbReference type="ARBA" id="ARBA00023175"/>
    </source>
</evidence>
<dbReference type="Gramene" id="AUR62016639-RA">
    <property type="protein sequence ID" value="AUR62016639-RA:cds"/>
    <property type="gene ID" value="AUR62016639"/>
</dbReference>